<proteinExistence type="predicted"/>
<keyword evidence="2" id="KW-1185">Reference proteome</keyword>
<dbReference type="EMBL" id="JASCZI010060962">
    <property type="protein sequence ID" value="MED6137010.1"/>
    <property type="molecule type" value="Genomic_DNA"/>
</dbReference>
<gene>
    <name evidence="1" type="ORF">PIB30_061012</name>
</gene>
<reference evidence="1 2" key="1">
    <citation type="journal article" date="2023" name="Plants (Basel)">
        <title>Bridging the Gap: Combining Genomics and Transcriptomics Approaches to Understand Stylosanthes scabra, an Orphan Legume from the Brazilian Caatinga.</title>
        <authorList>
            <person name="Ferreira-Neto J.R.C."/>
            <person name="da Silva M.D."/>
            <person name="Binneck E."/>
            <person name="de Melo N.F."/>
            <person name="da Silva R.H."/>
            <person name="de Melo A.L.T.M."/>
            <person name="Pandolfi V."/>
            <person name="Bustamante F.O."/>
            <person name="Brasileiro-Vidal A.C."/>
            <person name="Benko-Iseppon A.M."/>
        </authorList>
    </citation>
    <scope>NUCLEOTIDE SEQUENCE [LARGE SCALE GENOMIC DNA]</scope>
    <source>
        <tissue evidence="1">Leaves</tissue>
    </source>
</reference>
<sequence length="157" mass="17209">MECTASTVVRDELIKNTDLEAGLVVVIALSTSTVLNSREMIVEDRISNGYFDGSVKQKLDSAPWLVAGWLTFSVQKEISADCKEERGPLQRQVLGKASKRADSGAQSLKPTGGGPAKLLRRSSQQSALRIECTASAVVRVRESNLYFYGMRPCSYFD</sequence>
<accession>A0ABU6SL42</accession>
<evidence type="ECO:0000313" key="2">
    <source>
        <dbReference type="Proteomes" id="UP001341840"/>
    </source>
</evidence>
<evidence type="ECO:0000313" key="1">
    <source>
        <dbReference type="EMBL" id="MED6137010.1"/>
    </source>
</evidence>
<organism evidence="1 2">
    <name type="scientific">Stylosanthes scabra</name>
    <dbReference type="NCBI Taxonomy" id="79078"/>
    <lineage>
        <taxon>Eukaryota</taxon>
        <taxon>Viridiplantae</taxon>
        <taxon>Streptophyta</taxon>
        <taxon>Embryophyta</taxon>
        <taxon>Tracheophyta</taxon>
        <taxon>Spermatophyta</taxon>
        <taxon>Magnoliopsida</taxon>
        <taxon>eudicotyledons</taxon>
        <taxon>Gunneridae</taxon>
        <taxon>Pentapetalae</taxon>
        <taxon>rosids</taxon>
        <taxon>fabids</taxon>
        <taxon>Fabales</taxon>
        <taxon>Fabaceae</taxon>
        <taxon>Papilionoideae</taxon>
        <taxon>50 kb inversion clade</taxon>
        <taxon>dalbergioids sensu lato</taxon>
        <taxon>Dalbergieae</taxon>
        <taxon>Pterocarpus clade</taxon>
        <taxon>Stylosanthes</taxon>
    </lineage>
</organism>
<name>A0ABU6SL42_9FABA</name>
<dbReference type="Proteomes" id="UP001341840">
    <property type="component" value="Unassembled WGS sequence"/>
</dbReference>
<comment type="caution">
    <text evidence="1">The sequence shown here is derived from an EMBL/GenBank/DDBJ whole genome shotgun (WGS) entry which is preliminary data.</text>
</comment>
<protein>
    <submittedName>
        <fullName evidence="1">Uncharacterized protein</fullName>
    </submittedName>
</protein>